<feature type="non-terminal residue" evidence="3">
    <location>
        <position position="1"/>
    </location>
</feature>
<organism evidence="3 4">
    <name type="scientific">Ancylostoma duodenale</name>
    <dbReference type="NCBI Taxonomy" id="51022"/>
    <lineage>
        <taxon>Eukaryota</taxon>
        <taxon>Metazoa</taxon>
        <taxon>Ecdysozoa</taxon>
        <taxon>Nematoda</taxon>
        <taxon>Chromadorea</taxon>
        <taxon>Rhabditida</taxon>
        <taxon>Rhabditina</taxon>
        <taxon>Rhabditomorpha</taxon>
        <taxon>Strongyloidea</taxon>
        <taxon>Ancylostomatidae</taxon>
        <taxon>Ancylostomatinae</taxon>
        <taxon>Ancylostoma</taxon>
    </lineage>
</organism>
<dbReference type="InterPro" id="IPR033121">
    <property type="entry name" value="PEPTIDASE_A1"/>
</dbReference>
<evidence type="ECO:0000313" key="3">
    <source>
        <dbReference type="EMBL" id="KIH43669.1"/>
    </source>
</evidence>
<sequence>THIEGILGLAFKKLAVEGFTPPLIRAIDLKLLDQPIFTAYFKRVGEEESGYGGMITYGGVDIDHCEQPVTYERLTSASYWQFRLRGVSSKKYSSNIGWEAMSDTGKLVHCSSSCDYREDCKTIWGAGC</sequence>
<dbReference type="InterPro" id="IPR034164">
    <property type="entry name" value="Pepsin-like_dom"/>
</dbReference>
<dbReference type="AlphaFoldDB" id="A0A0C2F9V9"/>
<dbReference type="GO" id="GO:0004190">
    <property type="term" value="F:aspartic-type endopeptidase activity"/>
    <property type="evidence" value="ECO:0007669"/>
    <property type="project" value="InterPro"/>
</dbReference>
<accession>A0A0C2F9V9</accession>
<proteinExistence type="inferred from homology"/>
<comment type="similarity">
    <text evidence="1">Belongs to the peptidase A1 family.</text>
</comment>
<dbReference type="InterPro" id="IPR021109">
    <property type="entry name" value="Peptidase_aspartic_dom_sf"/>
</dbReference>
<evidence type="ECO:0000259" key="2">
    <source>
        <dbReference type="PROSITE" id="PS51767"/>
    </source>
</evidence>
<dbReference type="InterPro" id="IPR001461">
    <property type="entry name" value="Aspartic_peptidase_A1"/>
</dbReference>
<dbReference type="GO" id="GO:0006508">
    <property type="term" value="P:proteolysis"/>
    <property type="evidence" value="ECO:0007669"/>
    <property type="project" value="InterPro"/>
</dbReference>
<dbReference type="Pfam" id="PF00026">
    <property type="entry name" value="Asp"/>
    <property type="match status" value="1"/>
</dbReference>
<dbReference type="Gene3D" id="2.40.70.10">
    <property type="entry name" value="Acid Proteases"/>
    <property type="match status" value="1"/>
</dbReference>
<dbReference type="PROSITE" id="PS51767">
    <property type="entry name" value="PEPTIDASE_A1"/>
    <property type="match status" value="1"/>
</dbReference>
<reference evidence="3 4" key="1">
    <citation type="submission" date="2013-12" db="EMBL/GenBank/DDBJ databases">
        <title>Draft genome of the parsitic nematode Ancylostoma duodenale.</title>
        <authorList>
            <person name="Mitreva M."/>
        </authorList>
    </citation>
    <scope>NUCLEOTIDE SEQUENCE [LARGE SCALE GENOMIC DNA]</scope>
    <source>
        <strain evidence="3 4">Zhejiang</strain>
    </source>
</reference>
<dbReference type="PANTHER" id="PTHR47966:SF45">
    <property type="entry name" value="PEPTIDASE A1 DOMAIN-CONTAINING PROTEIN"/>
    <property type="match status" value="1"/>
</dbReference>
<protein>
    <recommendedName>
        <fullName evidence="2">Peptidase A1 domain-containing protein</fullName>
    </recommendedName>
</protein>
<feature type="domain" description="Peptidase A1" evidence="2">
    <location>
        <begin position="1"/>
        <end position="128"/>
    </location>
</feature>
<dbReference type="OrthoDB" id="6614841at2759"/>
<dbReference type="CDD" id="cd05471">
    <property type="entry name" value="pepsin_like"/>
    <property type="match status" value="1"/>
</dbReference>
<dbReference type="Proteomes" id="UP000054047">
    <property type="component" value="Unassembled WGS sequence"/>
</dbReference>
<name>A0A0C2F9V9_9BILA</name>
<evidence type="ECO:0000256" key="1">
    <source>
        <dbReference type="ARBA" id="ARBA00007447"/>
    </source>
</evidence>
<keyword evidence="4" id="KW-1185">Reference proteome</keyword>
<dbReference type="PANTHER" id="PTHR47966">
    <property type="entry name" value="BETA-SITE APP-CLEAVING ENZYME, ISOFORM A-RELATED"/>
    <property type="match status" value="1"/>
</dbReference>
<dbReference type="GO" id="GO:0005764">
    <property type="term" value="C:lysosome"/>
    <property type="evidence" value="ECO:0007669"/>
    <property type="project" value="TreeGrafter"/>
</dbReference>
<evidence type="ECO:0000313" key="4">
    <source>
        <dbReference type="Proteomes" id="UP000054047"/>
    </source>
</evidence>
<gene>
    <name evidence="3" type="ORF">ANCDUO_26320</name>
</gene>
<dbReference type="EMBL" id="KN783812">
    <property type="protein sequence ID" value="KIH43669.1"/>
    <property type="molecule type" value="Genomic_DNA"/>
</dbReference>
<dbReference type="SUPFAM" id="SSF50630">
    <property type="entry name" value="Acid proteases"/>
    <property type="match status" value="1"/>
</dbReference>